<dbReference type="AlphaFoldDB" id="A0A7N9ICK6"/>
<organism evidence="1 2">
    <name type="scientific">Macaca fascicularis</name>
    <name type="common">Crab-eating macaque</name>
    <name type="synonym">Cynomolgus monkey</name>
    <dbReference type="NCBI Taxonomy" id="9541"/>
    <lineage>
        <taxon>Eukaryota</taxon>
        <taxon>Metazoa</taxon>
        <taxon>Chordata</taxon>
        <taxon>Craniata</taxon>
        <taxon>Vertebrata</taxon>
        <taxon>Euteleostomi</taxon>
        <taxon>Mammalia</taxon>
        <taxon>Eutheria</taxon>
        <taxon>Euarchontoglires</taxon>
        <taxon>Primates</taxon>
        <taxon>Haplorrhini</taxon>
        <taxon>Catarrhini</taxon>
        <taxon>Cercopithecidae</taxon>
        <taxon>Cercopithecinae</taxon>
        <taxon>Macaca</taxon>
    </lineage>
</organism>
<evidence type="ECO:0000313" key="1">
    <source>
        <dbReference type="Ensembl" id="ENSMFAP00000052942.1"/>
    </source>
</evidence>
<reference evidence="1" key="3">
    <citation type="submission" date="2025-09" db="UniProtKB">
        <authorList>
            <consortium name="Ensembl"/>
        </authorList>
    </citation>
    <scope>IDENTIFICATION</scope>
</reference>
<accession>A0A7N9ICK6</accession>
<reference evidence="1 2" key="1">
    <citation type="submission" date="2013-03" db="EMBL/GenBank/DDBJ databases">
        <authorList>
            <person name="Warren W."/>
            <person name="Wilson R.K."/>
        </authorList>
    </citation>
    <scope>NUCLEOTIDE SEQUENCE</scope>
</reference>
<sequence>MHLLEYFLALTSFLLRCSYWIFLSANNMEVPIQGQIIPGFIWSYLTVKSLEVWVIPFLYGLQFDLWEFSTVKKTLAIWKPMPTSDFHSKLLSSQSDCESCETLGCASEVGCGMPLPSGDCRCVNQHVRVGDFLDGEDFQV</sequence>
<name>A0A7N9ICK6_MACFA</name>
<dbReference type="GeneTree" id="ENSGT00910000148890"/>
<dbReference type="Proteomes" id="UP000233100">
    <property type="component" value="Chromosome 4"/>
</dbReference>
<keyword evidence="2" id="KW-1185">Reference proteome</keyword>
<proteinExistence type="predicted"/>
<protein>
    <submittedName>
        <fullName evidence="1">Uncharacterized protein</fullName>
    </submittedName>
</protein>
<dbReference type="Ensembl" id="ENSMFAT00000087703.1">
    <property type="protein sequence ID" value="ENSMFAP00000052942.1"/>
    <property type="gene ID" value="ENSMFAG00000052589.1"/>
</dbReference>
<evidence type="ECO:0000313" key="2">
    <source>
        <dbReference type="Proteomes" id="UP000233100"/>
    </source>
</evidence>
<reference evidence="1" key="2">
    <citation type="submission" date="2025-08" db="UniProtKB">
        <authorList>
            <consortium name="Ensembl"/>
        </authorList>
    </citation>
    <scope>IDENTIFICATION</scope>
</reference>